<evidence type="ECO:0000259" key="3">
    <source>
        <dbReference type="Pfam" id="PF07950"/>
    </source>
</evidence>
<dbReference type="EMBL" id="JAAAJB010000218">
    <property type="protein sequence ID" value="KAG0261392.1"/>
    <property type="molecule type" value="Genomic_DNA"/>
</dbReference>
<dbReference type="Pfam" id="PF07950">
    <property type="entry name" value="MCP1_TM"/>
    <property type="match status" value="1"/>
</dbReference>
<proteinExistence type="predicted"/>
<gene>
    <name evidence="4" type="ORF">DFQ27_002977</name>
</gene>
<feature type="transmembrane region" description="Helical" evidence="2">
    <location>
        <begin position="262"/>
        <end position="287"/>
    </location>
</feature>
<feature type="domain" description="Mitochondrial adapter protein MCP1 transmembrane" evidence="3">
    <location>
        <begin position="221"/>
        <end position="305"/>
    </location>
</feature>
<feature type="region of interest" description="Disordered" evidence="1">
    <location>
        <begin position="1"/>
        <end position="56"/>
    </location>
</feature>
<dbReference type="InterPro" id="IPR012472">
    <property type="entry name" value="MCP1_TM"/>
</dbReference>
<keyword evidence="5" id="KW-1185">Reference proteome</keyword>
<keyword evidence="2" id="KW-0472">Membrane</keyword>
<dbReference type="InterPro" id="IPR034804">
    <property type="entry name" value="SQR/QFR_C/D"/>
</dbReference>
<keyword evidence="2" id="KW-1133">Transmembrane helix</keyword>
<dbReference type="PANTHER" id="PTHR38409:SF1">
    <property type="entry name" value="MITOCHONDRIAL ADAPTER PROTEIN MCP1"/>
    <property type="match status" value="1"/>
</dbReference>
<keyword evidence="2" id="KW-0812">Transmembrane</keyword>
<comment type="caution">
    <text evidence="4">The sequence shown here is derived from an EMBL/GenBank/DDBJ whole genome shotgun (WGS) entry which is preliminary data.</text>
</comment>
<dbReference type="GO" id="GO:0016020">
    <property type="term" value="C:membrane"/>
    <property type="evidence" value="ECO:0007669"/>
    <property type="project" value="InterPro"/>
</dbReference>
<feature type="transmembrane region" description="Helical" evidence="2">
    <location>
        <begin position="118"/>
        <end position="141"/>
    </location>
</feature>
<dbReference type="SUPFAM" id="SSF81343">
    <property type="entry name" value="Fumarate reductase respiratory complex transmembrane subunits"/>
    <property type="match status" value="1"/>
</dbReference>
<evidence type="ECO:0000256" key="1">
    <source>
        <dbReference type="SAM" id="MobiDB-lite"/>
    </source>
</evidence>
<accession>A0A9P6U6A3</accession>
<feature type="transmembrane region" description="Helical" evidence="2">
    <location>
        <begin position="217"/>
        <end position="237"/>
    </location>
</feature>
<dbReference type="Proteomes" id="UP000807716">
    <property type="component" value="Unassembled WGS sequence"/>
</dbReference>
<evidence type="ECO:0000313" key="4">
    <source>
        <dbReference type="EMBL" id="KAG0261392.1"/>
    </source>
</evidence>
<name>A0A9P6U6A3_9FUNG</name>
<reference evidence="4" key="1">
    <citation type="journal article" date="2020" name="Fungal Divers.">
        <title>Resolving the Mortierellaceae phylogeny through synthesis of multi-gene phylogenetics and phylogenomics.</title>
        <authorList>
            <person name="Vandepol N."/>
            <person name="Liber J."/>
            <person name="Desiro A."/>
            <person name="Na H."/>
            <person name="Kennedy M."/>
            <person name="Barry K."/>
            <person name="Grigoriev I.V."/>
            <person name="Miller A.N."/>
            <person name="O'Donnell K."/>
            <person name="Stajich J.E."/>
            <person name="Bonito G."/>
        </authorList>
    </citation>
    <scope>NUCLEOTIDE SEQUENCE</scope>
    <source>
        <strain evidence="4">BC1065</strain>
    </source>
</reference>
<sequence length="351" mass="38524">MTTDDSHTQQVHQEQHVEESVTYEGDTTTIRLRKVKTTTTTTSNNTSSPSSTKSHSTTAKLAGLGFYKTLGTIQALSGIGLATFMAVHVVSPMLAAVGGTDLANKGMLWGRVYYQNPYIEIGLITGSFAIHLLVGTMRAMLRTYWKARKSSRATSIPGEDGFPEIATASLTAADDNGNSGDKLQRPSASSPPSFLGSLFSAKAPGAGLYEWQRWSGWLLIPFILVHVGMYRLLPIVIHGDSSLIDYSLVTWMFQAEGGSGQAVHYFGMVPLVLLGLYHGTGGLFVSIQRSWPSRRDGRKWSIQRLKDLNRYQIAMAWAIVPVALVGLWRLVEAPGPIIMAEQYQKMWELPE</sequence>
<dbReference type="OrthoDB" id="10259513at2759"/>
<dbReference type="AlphaFoldDB" id="A0A9P6U6A3"/>
<feature type="transmembrane region" description="Helical" evidence="2">
    <location>
        <begin position="308"/>
        <end position="331"/>
    </location>
</feature>
<evidence type="ECO:0000313" key="5">
    <source>
        <dbReference type="Proteomes" id="UP000807716"/>
    </source>
</evidence>
<organism evidence="4 5">
    <name type="scientific">Actinomortierella ambigua</name>
    <dbReference type="NCBI Taxonomy" id="1343610"/>
    <lineage>
        <taxon>Eukaryota</taxon>
        <taxon>Fungi</taxon>
        <taxon>Fungi incertae sedis</taxon>
        <taxon>Mucoromycota</taxon>
        <taxon>Mortierellomycotina</taxon>
        <taxon>Mortierellomycetes</taxon>
        <taxon>Mortierellales</taxon>
        <taxon>Mortierellaceae</taxon>
        <taxon>Actinomortierella</taxon>
    </lineage>
</organism>
<protein>
    <recommendedName>
        <fullName evidence="3">Mitochondrial adapter protein MCP1 transmembrane domain-containing protein</fullName>
    </recommendedName>
</protein>
<evidence type="ECO:0000256" key="2">
    <source>
        <dbReference type="SAM" id="Phobius"/>
    </source>
</evidence>
<feature type="transmembrane region" description="Helical" evidence="2">
    <location>
        <begin position="75"/>
        <end position="98"/>
    </location>
</feature>
<feature type="compositionally biased region" description="Low complexity" evidence="1">
    <location>
        <begin position="37"/>
        <end position="56"/>
    </location>
</feature>
<dbReference type="PANTHER" id="PTHR38409">
    <property type="entry name" value="MDM10-COMPLEMENTING PROTEIN 1"/>
    <property type="match status" value="1"/>
</dbReference>
<dbReference type="GO" id="GO:0055088">
    <property type="term" value="P:lipid homeostasis"/>
    <property type="evidence" value="ECO:0007669"/>
    <property type="project" value="InterPro"/>
</dbReference>
<feature type="compositionally biased region" description="Basic and acidic residues" evidence="1">
    <location>
        <begin position="1"/>
        <end position="19"/>
    </location>
</feature>
<dbReference type="InterPro" id="IPR039960">
    <property type="entry name" value="MCP1"/>
</dbReference>